<evidence type="ECO:0000313" key="6">
    <source>
        <dbReference type="EMBL" id="MCS3903417.1"/>
    </source>
</evidence>
<keyword evidence="3" id="KW-0564">Palmitate</keyword>
<dbReference type="AlphaFoldDB" id="A0AAE3L5J4"/>
<evidence type="ECO:0000256" key="2">
    <source>
        <dbReference type="ARBA" id="ARBA00023136"/>
    </source>
</evidence>
<accession>A0AAE3L5J4</accession>
<evidence type="ECO:0000313" key="7">
    <source>
        <dbReference type="Proteomes" id="UP001204445"/>
    </source>
</evidence>
<dbReference type="InterPro" id="IPR018660">
    <property type="entry name" value="MliC"/>
</dbReference>
<gene>
    <name evidence="6" type="ORF">J2T55_001438</name>
</gene>
<dbReference type="SUPFAM" id="SSF141488">
    <property type="entry name" value="YdhA-like"/>
    <property type="match status" value="1"/>
</dbReference>
<keyword evidence="1" id="KW-0732">Signal</keyword>
<dbReference type="Proteomes" id="UP001204445">
    <property type="component" value="Unassembled WGS sequence"/>
</dbReference>
<evidence type="ECO:0000259" key="5">
    <source>
        <dbReference type="Pfam" id="PF09864"/>
    </source>
</evidence>
<organism evidence="6 7">
    <name type="scientific">Methylohalomonas lacus</name>
    <dbReference type="NCBI Taxonomy" id="398773"/>
    <lineage>
        <taxon>Bacteria</taxon>
        <taxon>Pseudomonadati</taxon>
        <taxon>Pseudomonadota</taxon>
        <taxon>Gammaproteobacteria</taxon>
        <taxon>Methylohalomonadales</taxon>
        <taxon>Methylohalomonadaceae</taxon>
        <taxon>Methylohalomonas</taxon>
    </lineage>
</organism>
<dbReference type="Pfam" id="PF09864">
    <property type="entry name" value="MliC"/>
    <property type="match status" value="1"/>
</dbReference>
<evidence type="ECO:0000256" key="1">
    <source>
        <dbReference type="ARBA" id="ARBA00022729"/>
    </source>
</evidence>
<sequence>MKRGGILCLTLLAPIGCSSDPKLIDTEELLNQAPQSSEQRYRCDDGTQLDTRYEQANDEMVVFLNHRAVRLTRERAASGTKYSADDIVFWNKGDRASLSRGNGEPVACRAIDTEEDASRS</sequence>
<dbReference type="Gene3D" id="2.40.128.200">
    <property type="match status" value="1"/>
</dbReference>
<reference evidence="6" key="1">
    <citation type="submission" date="2022-08" db="EMBL/GenBank/DDBJ databases">
        <title>Genomic Encyclopedia of Type Strains, Phase III (KMG-III): the genomes of soil and plant-associated and newly described type strains.</title>
        <authorList>
            <person name="Whitman W."/>
        </authorList>
    </citation>
    <scope>NUCLEOTIDE SEQUENCE</scope>
    <source>
        <strain evidence="6">HMT 1</strain>
    </source>
</reference>
<keyword evidence="7" id="KW-1185">Reference proteome</keyword>
<dbReference type="RefSeq" id="WP_259055168.1">
    <property type="nucleotide sequence ID" value="NZ_JANUCT010000008.1"/>
</dbReference>
<dbReference type="InterPro" id="IPR036328">
    <property type="entry name" value="MliC_sf"/>
</dbReference>
<dbReference type="EMBL" id="JANUCT010000008">
    <property type="protein sequence ID" value="MCS3903417.1"/>
    <property type="molecule type" value="Genomic_DNA"/>
</dbReference>
<comment type="caution">
    <text evidence="6">The sequence shown here is derived from an EMBL/GenBank/DDBJ whole genome shotgun (WGS) entry which is preliminary data.</text>
</comment>
<protein>
    <submittedName>
        <fullName evidence="6">Membrane-bound inhibitor of C-type lysozyme</fullName>
    </submittedName>
</protein>
<proteinExistence type="predicted"/>
<feature type="domain" description="C-type lysozyme inhibitor" evidence="5">
    <location>
        <begin position="41"/>
        <end position="106"/>
    </location>
</feature>
<name>A0AAE3L5J4_9GAMM</name>
<evidence type="ECO:0000256" key="4">
    <source>
        <dbReference type="ARBA" id="ARBA00023288"/>
    </source>
</evidence>
<keyword evidence="4" id="KW-0449">Lipoprotein</keyword>
<evidence type="ECO:0000256" key="3">
    <source>
        <dbReference type="ARBA" id="ARBA00023139"/>
    </source>
</evidence>
<keyword evidence="2" id="KW-0472">Membrane</keyword>